<dbReference type="SUPFAM" id="SSF55874">
    <property type="entry name" value="ATPase domain of HSP90 chaperone/DNA topoisomerase II/histidine kinase"/>
    <property type="match status" value="1"/>
</dbReference>
<dbReference type="RefSeq" id="WP_301638817.1">
    <property type="nucleotide sequence ID" value="NZ_JAUEII010000001.1"/>
</dbReference>
<protein>
    <submittedName>
        <fullName evidence="3">Tetratricopeptide repeat protein</fullName>
    </submittedName>
</protein>
<keyword evidence="1" id="KW-0472">Membrane</keyword>
<name>A0ABT7X1D5_9BACE</name>
<dbReference type="InterPro" id="IPR050640">
    <property type="entry name" value="Bact_2-comp_sensor_kinase"/>
</dbReference>
<dbReference type="EMBL" id="JAUEII010000001">
    <property type="protein sequence ID" value="MDN0047901.1"/>
    <property type="molecule type" value="Genomic_DNA"/>
</dbReference>
<comment type="caution">
    <text evidence="3">The sequence shown here is derived from an EMBL/GenBank/DDBJ whole genome shotgun (WGS) entry which is preliminary data.</text>
</comment>
<dbReference type="SMART" id="SM00028">
    <property type="entry name" value="TPR"/>
    <property type="match status" value="4"/>
</dbReference>
<sequence length="689" mass="80662">MNREIVIVLIISCLWGGLAGSCVRKKKVENVDCYAPLFAQWEDTLSDNPVFVCEKVDSILPLLKDSITYYQMLTLKAKAKMFISETDSVECLLRLATDFCKKTNVSSKRHWILSAEVANMKGNLYARTTVFDSARMAFRRAYDFCERVDEPYKLLNVALNLADAYSGEGRYDWSSYWYRRALALADSLRMPDEERFPIYYGLAQVNMNLRDFDRCDYYFDLAGKYFAQMKPYEKHIYLNNRGNSYYYRQDYPKALDYFRRLLVFVNQYPDMKFERNMTMVNLGEVFLLMNQTDSATYYLNQCYAYFKEMENTSALYYIDTQLIELALKRGDLPLARKRLQEAVKPDVIDPNMLHIRNRYLQHYFEESGNFRQAYYYLKENNRIDDSTRNERIRMRVASIALRYQRDSTLMKKEMFIQQKENEVLRLNQWLYGGSLVVVLAGMCGFFIFLHRKKKRAKVESNLRTAITSLRLANIRNRISPHFIFNVLNREVKANRVAESDTNLNGLIKLIRRNLELADSLSVTLRDELDFVQTYVELESKTLQPDFVYTVEVDPQINQTNVKIPAMLLQIPIENAIKHGLRTKVGPKRLSIHICQHTDEIEIFIRDNGGGYRIGSGASGTGTGMKVITRTLQLLNAYNRCPIVMHINNVEMASHETGCEVYFRLPVDYSFELKKQKETLLWNRYLEQSL</sequence>
<feature type="transmembrane region" description="Helical" evidence="1">
    <location>
        <begin position="429"/>
        <end position="449"/>
    </location>
</feature>
<gene>
    <name evidence="3" type="ORF">QVO10_00595</name>
</gene>
<reference evidence="3" key="2">
    <citation type="submission" date="2024-05" db="EMBL/GenBank/DDBJ databases">
        <title>Identification and characterization of horizontal gene transfer across gut microbiota members of farm animals based on homology search.</title>
        <authorList>
            <person name="Schwarzerova J."/>
            <person name="Nykrynova M."/>
            <person name="Jureckova K."/>
            <person name="Cejkova D."/>
            <person name="Rychlik I."/>
        </authorList>
    </citation>
    <scope>NUCLEOTIDE SEQUENCE</scope>
    <source>
        <strain evidence="3">84_SSukc20</strain>
    </source>
</reference>
<dbReference type="Pfam" id="PF06580">
    <property type="entry name" value="His_kinase"/>
    <property type="match status" value="1"/>
</dbReference>
<evidence type="ECO:0000259" key="2">
    <source>
        <dbReference type="Pfam" id="PF06580"/>
    </source>
</evidence>
<dbReference type="InterPro" id="IPR010559">
    <property type="entry name" value="Sig_transdc_His_kin_internal"/>
</dbReference>
<keyword evidence="1" id="KW-1133">Transmembrane helix</keyword>
<dbReference type="Proteomes" id="UP001167871">
    <property type="component" value="Unassembled WGS sequence"/>
</dbReference>
<dbReference type="PANTHER" id="PTHR34220">
    <property type="entry name" value="SENSOR HISTIDINE KINASE YPDA"/>
    <property type="match status" value="1"/>
</dbReference>
<dbReference type="InterPro" id="IPR036890">
    <property type="entry name" value="HATPase_C_sf"/>
</dbReference>
<accession>A0ABT7X1D5</accession>
<proteinExistence type="predicted"/>
<keyword evidence="1" id="KW-0812">Transmembrane</keyword>
<dbReference type="Gene3D" id="1.25.40.10">
    <property type="entry name" value="Tetratricopeptide repeat domain"/>
    <property type="match status" value="2"/>
</dbReference>
<dbReference type="InterPro" id="IPR019734">
    <property type="entry name" value="TPR_rpt"/>
</dbReference>
<dbReference type="PROSITE" id="PS51257">
    <property type="entry name" value="PROKAR_LIPOPROTEIN"/>
    <property type="match status" value="1"/>
</dbReference>
<evidence type="ECO:0000313" key="3">
    <source>
        <dbReference type="EMBL" id="MDN0047901.1"/>
    </source>
</evidence>
<evidence type="ECO:0000313" key="4">
    <source>
        <dbReference type="Proteomes" id="UP001167871"/>
    </source>
</evidence>
<dbReference type="PANTHER" id="PTHR34220:SF7">
    <property type="entry name" value="SENSOR HISTIDINE KINASE YPDA"/>
    <property type="match status" value="1"/>
</dbReference>
<dbReference type="Pfam" id="PF13424">
    <property type="entry name" value="TPR_12"/>
    <property type="match status" value="1"/>
</dbReference>
<reference evidence="3" key="1">
    <citation type="submission" date="2023-06" db="EMBL/GenBank/DDBJ databases">
        <authorList>
            <person name="Zeman M."/>
            <person name="Kubasova T."/>
            <person name="Jahodarova E."/>
            <person name="Nykrynova M."/>
            <person name="Rychlik I."/>
        </authorList>
    </citation>
    <scope>NUCLEOTIDE SEQUENCE</scope>
    <source>
        <strain evidence="3">84_SSukc20</strain>
    </source>
</reference>
<feature type="domain" description="Signal transduction histidine kinase internal region" evidence="2">
    <location>
        <begin position="470"/>
        <end position="540"/>
    </location>
</feature>
<dbReference type="SUPFAM" id="SSF48452">
    <property type="entry name" value="TPR-like"/>
    <property type="match status" value="1"/>
</dbReference>
<dbReference type="InterPro" id="IPR011990">
    <property type="entry name" value="TPR-like_helical_dom_sf"/>
</dbReference>
<organism evidence="3 4">
    <name type="scientific">Bacteroides gallinaceum</name>
    <dbReference type="NCBI Taxonomy" id="1462571"/>
    <lineage>
        <taxon>Bacteria</taxon>
        <taxon>Pseudomonadati</taxon>
        <taxon>Bacteroidota</taxon>
        <taxon>Bacteroidia</taxon>
        <taxon>Bacteroidales</taxon>
        <taxon>Bacteroidaceae</taxon>
        <taxon>Bacteroides</taxon>
    </lineage>
</organism>
<dbReference type="Gene3D" id="3.30.565.10">
    <property type="entry name" value="Histidine kinase-like ATPase, C-terminal domain"/>
    <property type="match status" value="1"/>
</dbReference>
<evidence type="ECO:0000256" key="1">
    <source>
        <dbReference type="SAM" id="Phobius"/>
    </source>
</evidence>
<keyword evidence="4" id="KW-1185">Reference proteome</keyword>